<name>A0A378NER4_MANHA</name>
<dbReference type="Proteomes" id="UP000254031">
    <property type="component" value="Unassembled WGS sequence"/>
</dbReference>
<proteinExistence type="predicted"/>
<accession>A0A378NER4</accession>
<reference evidence="1 2" key="1">
    <citation type="submission" date="2018-06" db="EMBL/GenBank/DDBJ databases">
        <authorList>
            <consortium name="Pathogen Informatics"/>
            <person name="Doyle S."/>
        </authorList>
    </citation>
    <scope>NUCLEOTIDE SEQUENCE [LARGE SCALE GENOMIC DNA]</scope>
    <source>
        <strain evidence="1 2">NCTC9380</strain>
    </source>
</reference>
<dbReference type="GeneID" id="67370407"/>
<evidence type="ECO:0000313" key="2">
    <source>
        <dbReference type="Proteomes" id="UP000254031"/>
    </source>
</evidence>
<dbReference type="PROSITE" id="PS51257">
    <property type="entry name" value="PROKAR_LIPOPROTEIN"/>
    <property type="match status" value="1"/>
</dbReference>
<dbReference type="AlphaFoldDB" id="A0A378NER4"/>
<organism evidence="1 2">
    <name type="scientific">Mannheimia haemolytica</name>
    <name type="common">Pasteurella haemolytica</name>
    <dbReference type="NCBI Taxonomy" id="75985"/>
    <lineage>
        <taxon>Bacteria</taxon>
        <taxon>Pseudomonadati</taxon>
        <taxon>Pseudomonadota</taxon>
        <taxon>Gammaproteobacteria</taxon>
        <taxon>Pasteurellales</taxon>
        <taxon>Pasteurellaceae</taxon>
        <taxon>Mannheimia</taxon>
    </lineage>
</organism>
<sequence>MKKIILLTTIMVSACTTQYKQDYTTKPTFCYQLAPQEQLPGKNCIGSGGHSG</sequence>
<protein>
    <recommendedName>
        <fullName evidence="3">Lipoprotein</fullName>
    </recommendedName>
</protein>
<evidence type="ECO:0008006" key="3">
    <source>
        <dbReference type="Google" id="ProtNLM"/>
    </source>
</evidence>
<dbReference type="EMBL" id="UGPL01000006">
    <property type="protein sequence ID" value="STY66890.1"/>
    <property type="molecule type" value="Genomic_DNA"/>
</dbReference>
<evidence type="ECO:0000313" key="1">
    <source>
        <dbReference type="EMBL" id="STY66890.1"/>
    </source>
</evidence>
<dbReference type="RefSeq" id="WP_006247809.1">
    <property type="nucleotide sequence ID" value="NZ_CP011098.1"/>
</dbReference>
<gene>
    <name evidence="1" type="ORF">NCTC9380_02221</name>
</gene>